<dbReference type="Gene3D" id="3.40.50.150">
    <property type="entry name" value="Vaccinia Virus protein VP39"/>
    <property type="match status" value="1"/>
</dbReference>
<dbReference type="STRING" id="241145.SAMN05660776_2013"/>
<dbReference type="InterPro" id="IPR029063">
    <property type="entry name" value="SAM-dependent_MTases_sf"/>
</dbReference>
<dbReference type="SUPFAM" id="SSF53335">
    <property type="entry name" value="S-adenosyl-L-methionine-dependent methyltransferases"/>
    <property type="match status" value="1"/>
</dbReference>
<protein>
    <recommendedName>
        <fullName evidence="3">Methyltransferase domain-containing protein</fullName>
    </recommendedName>
</protein>
<gene>
    <name evidence="1" type="ORF">SAMN05660776_2013</name>
</gene>
<organism evidence="1 2">
    <name type="scientific">Salegentibacter holothuriorum</name>
    <dbReference type="NCBI Taxonomy" id="241145"/>
    <lineage>
        <taxon>Bacteria</taxon>
        <taxon>Pseudomonadati</taxon>
        <taxon>Bacteroidota</taxon>
        <taxon>Flavobacteriia</taxon>
        <taxon>Flavobacteriales</taxon>
        <taxon>Flavobacteriaceae</taxon>
        <taxon>Salegentibacter</taxon>
    </lineage>
</organism>
<evidence type="ECO:0000313" key="2">
    <source>
        <dbReference type="Proteomes" id="UP000190230"/>
    </source>
</evidence>
<accession>A0A1T5CKZ9</accession>
<dbReference type="AlphaFoldDB" id="A0A1T5CKZ9"/>
<name>A0A1T5CKZ9_9FLAO</name>
<reference evidence="2" key="1">
    <citation type="submission" date="2017-02" db="EMBL/GenBank/DDBJ databases">
        <authorList>
            <person name="Varghese N."/>
            <person name="Submissions S."/>
        </authorList>
    </citation>
    <scope>NUCLEOTIDE SEQUENCE [LARGE SCALE GENOMIC DNA]</scope>
    <source>
        <strain evidence="2">DSM 23405</strain>
    </source>
</reference>
<evidence type="ECO:0008006" key="3">
    <source>
        <dbReference type="Google" id="ProtNLM"/>
    </source>
</evidence>
<proteinExistence type="predicted"/>
<evidence type="ECO:0000313" key="1">
    <source>
        <dbReference type="EMBL" id="SKB60119.1"/>
    </source>
</evidence>
<dbReference type="EMBL" id="FUYY01000003">
    <property type="protein sequence ID" value="SKB60119.1"/>
    <property type="molecule type" value="Genomic_DNA"/>
</dbReference>
<sequence>MIKKLKKKIKGFVDGRVKLIKDQELKNQQTNFNYNLFSNLFNEESFIPFSTWSISPNTILHILNDITINQRQNIIEFGAGASTFYIAKLIKVLKFNSVFFSVESDEKWAAEIQRQLELYQLENYVKIIYAPLNEIQPKLAYNEQKIWYDIKILDKYMHDIENVDLVVVDGPFGGSTPYARYSAIPFLRKKLTESYSIFLDDVNRSQEREIINQWSTSLNKKVKYFDRYAIITSETNFEATPFQLTNLPL</sequence>
<dbReference type="Proteomes" id="UP000190230">
    <property type="component" value="Unassembled WGS sequence"/>
</dbReference>
<keyword evidence="2" id="KW-1185">Reference proteome</keyword>